<evidence type="ECO:0000256" key="6">
    <source>
        <dbReference type="ARBA" id="ARBA00023143"/>
    </source>
</evidence>
<protein>
    <recommendedName>
        <fullName evidence="4">Flagellar hook-associated protein 1</fullName>
    </recommendedName>
</protein>
<evidence type="ECO:0000256" key="3">
    <source>
        <dbReference type="ARBA" id="ARBA00009677"/>
    </source>
</evidence>
<comment type="caution">
    <text evidence="8">The sequence shown here is derived from an EMBL/GenBank/DDBJ whole genome shotgun (WGS) entry which is preliminary data.</text>
</comment>
<keyword evidence="8" id="KW-0969">Cilium</keyword>
<keyword evidence="8" id="KW-0966">Cell projection</keyword>
<evidence type="ECO:0000256" key="2">
    <source>
        <dbReference type="ARBA" id="ARBA00004613"/>
    </source>
</evidence>
<dbReference type="GO" id="GO:0044780">
    <property type="term" value="P:bacterial-type flagellum assembly"/>
    <property type="evidence" value="ECO:0007669"/>
    <property type="project" value="InterPro"/>
</dbReference>
<keyword evidence="9" id="KW-1185">Reference proteome</keyword>
<dbReference type="GO" id="GO:0005576">
    <property type="term" value="C:extracellular region"/>
    <property type="evidence" value="ECO:0007669"/>
    <property type="project" value="UniProtKB-SubCell"/>
</dbReference>
<dbReference type="InterPro" id="IPR053927">
    <property type="entry name" value="FlgK_helical"/>
</dbReference>
<evidence type="ECO:0000256" key="4">
    <source>
        <dbReference type="ARBA" id="ARBA00016244"/>
    </source>
</evidence>
<gene>
    <name evidence="8" type="primary">flgK</name>
    <name evidence="8" type="ORF">MRS75_09430</name>
</gene>
<evidence type="ECO:0000313" key="9">
    <source>
        <dbReference type="Proteomes" id="UP001161580"/>
    </source>
</evidence>
<keyword evidence="6" id="KW-0975">Bacterial flagellum</keyword>
<dbReference type="AlphaFoldDB" id="A0AAE3QE30"/>
<dbReference type="PANTHER" id="PTHR30033">
    <property type="entry name" value="FLAGELLAR HOOK-ASSOCIATED PROTEIN 1"/>
    <property type="match status" value="1"/>
</dbReference>
<feature type="domain" description="Flagellar hook-associated protein FlgK helical" evidence="7">
    <location>
        <begin position="86"/>
        <end position="305"/>
    </location>
</feature>
<comment type="similarity">
    <text evidence="3">Belongs to the flagella basal body rod proteins family.</text>
</comment>
<comment type="subcellular location">
    <subcellularLocation>
        <location evidence="1">Bacterial flagellum</location>
    </subcellularLocation>
    <subcellularLocation>
        <location evidence="2">Secreted</location>
    </subcellularLocation>
</comment>
<keyword evidence="8" id="KW-0282">Flagellum</keyword>
<dbReference type="GO" id="GO:0009424">
    <property type="term" value="C:bacterial-type flagellum hook"/>
    <property type="evidence" value="ECO:0007669"/>
    <property type="project" value="InterPro"/>
</dbReference>
<keyword evidence="5" id="KW-0964">Secreted</keyword>
<dbReference type="SUPFAM" id="SSF64518">
    <property type="entry name" value="Phase 1 flagellin"/>
    <property type="match status" value="1"/>
</dbReference>
<organism evidence="8 9">
    <name type="scientific">Ferirhizobium litorale</name>
    <dbReference type="NCBI Taxonomy" id="2927786"/>
    <lineage>
        <taxon>Bacteria</taxon>
        <taxon>Pseudomonadati</taxon>
        <taxon>Pseudomonadota</taxon>
        <taxon>Alphaproteobacteria</taxon>
        <taxon>Hyphomicrobiales</taxon>
        <taxon>Rhizobiaceae</taxon>
        <taxon>Ferirhizobium</taxon>
    </lineage>
</organism>
<dbReference type="RefSeq" id="WP_311794335.1">
    <property type="nucleotide sequence ID" value="NZ_JALDYZ010000004.1"/>
</dbReference>
<name>A0AAE3QE30_9HYPH</name>
<evidence type="ECO:0000313" key="8">
    <source>
        <dbReference type="EMBL" id="MDI7922305.1"/>
    </source>
</evidence>
<sequence length="477" mass="50467">MSLSTAMKTAQSSFSNTALQTAVVSKNIANASNTTYARRAAMLATAANGATVVEIQRAQNESLQKQNLLSISQSNAQDTLLAGLQRMKTFFGGDDYELSAATYITKLRDNLETFANKPSERSLAETVVADAVDVANALNSQTKAVQEMRAEADADIAASVTELNRLLAEFKTYNDQVKQGTAAGTDVNDALDQRDRLLTQISAIVGVSSNTRTHNDMVLYTSDGTVLFETNPRTVTFTPTPTYGPTTAGNSVRIDGVAIEPGVGGNTSGSGTIAALLQVRDEVAPAFQKQLDETARGLITMFEDAGMPGLFTWMDGATESNVVPGGLTNGLAGAIIVNPDVITAKGGNPMLIRDGINASQNPDGDASYSTLLNSYLGKFDTNLTFDGTTGLDTSMTILEYSTASIGWVEQLRSAATTASEDKGALWSRTEEALYSVTAVSLDEELSLLLDLEHSQKATAKLVTTVDEMMTALLNAAS</sequence>
<evidence type="ECO:0000256" key="1">
    <source>
        <dbReference type="ARBA" id="ARBA00004365"/>
    </source>
</evidence>
<dbReference type="Pfam" id="PF22638">
    <property type="entry name" value="FlgK_D1"/>
    <property type="match status" value="1"/>
</dbReference>
<evidence type="ECO:0000256" key="5">
    <source>
        <dbReference type="ARBA" id="ARBA00022525"/>
    </source>
</evidence>
<dbReference type="NCBIfam" id="TIGR02492">
    <property type="entry name" value="flgK_ends"/>
    <property type="match status" value="1"/>
</dbReference>
<reference evidence="8" key="1">
    <citation type="submission" date="2022-03" db="EMBL/GenBank/DDBJ databases">
        <title>Fererhizobium litorale gen. nov., sp. nov., isolated from sandy sediments of the Sea of Japan seashore.</title>
        <authorList>
            <person name="Romanenko L."/>
            <person name="Kurilenko V."/>
            <person name="Otstavnykh N."/>
            <person name="Svetashev V."/>
            <person name="Tekutyeva L."/>
            <person name="Isaeva M."/>
            <person name="Mikhailov V."/>
        </authorList>
    </citation>
    <scope>NUCLEOTIDE SEQUENCE</scope>
    <source>
        <strain evidence="8">KMM 9576</strain>
    </source>
</reference>
<accession>A0AAE3QE30</accession>
<proteinExistence type="inferred from homology"/>
<dbReference type="EMBL" id="JALDYZ010000004">
    <property type="protein sequence ID" value="MDI7922305.1"/>
    <property type="molecule type" value="Genomic_DNA"/>
</dbReference>
<evidence type="ECO:0000259" key="7">
    <source>
        <dbReference type="Pfam" id="PF22638"/>
    </source>
</evidence>
<dbReference type="InterPro" id="IPR002371">
    <property type="entry name" value="FlgK"/>
</dbReference>
<dbReference type="GO" id="GO:0005198">
    <property type="term" value="F:structural molecule activity"/>
    <property type="evidence" value="ECO:0007669"/>
    <property type="project" value="InterPro"/>
</dbReference>
<dbReference type="Proteomes" id="UP001161580">
    <property type="component" value="Unassembled WGS sequence"/>
</dbReference>
<dbReference type="PANTHER" id="PTHR30033:SF1">
    <property type="entry name" value="FLAGELLAR HOOK-ASSOCIATED PROTEIN 1"/>
    <property type="match status" value="1"/>
</dbReference>